<comment type="caution">
    <text evidence="1">The sequence shown here is derived from an EMBL/GenBank/DDBJ whole genome shotgun (WGS) entry which is preliminary data.</text>
</comment>
<reference evidence="1 2" key="1">
    <citation type="journal article" date="2016" name="Nat. Commun.">
        <title>Thousands of microbial genomes shed light on interconnected biogeochemical processes in an aquifer system.</title>
        <authorList>
            <person name="Anantharaman K."/>
            <person name="Brown C.T."/>
            <person name="Hug L.A."/>
            <person name="Sharon I."/>
            <person name="Castelle C.J."/>
            <person name="Probst A.J."/>
            <person name="Thomas B.C."/>
            <person name="Singh A."/>
            <person name="Wilkins M.J."/>
            <person name="Karaoz U."/>
            <person name="Brodie E.L."/>
            <person name="Williams K.H."/>
            <person name="Hubbard S.S."/>
            <person name="Banfield J.F."/>
        </authorList>
    </citation>
    <scope>NUCLEOTIDE SEQUENCE [LARGE SCALE GENOMIC DNA]</scope>
</reference>
<proteinExistence type="predicted"/>
<name>A0A1F4WKS2_UNCKA</name>
<evidence type="ECO:0000313" key="1">
    <source>
        <dbReference type="EMBL" id="OGC69966.1"/>
    </source>
</evidence>
<dbReference type="AlphaFoldDB" id="A0A1F4WKS2"/>
<dbReference type="Proteomes" id="UP000179113">
    <property type="component" value="Unassembled WGS sequence"/>
</dbReference>
<organism evidence="1 2">
    <name type="scientific">candidate division WWE3 bacterium RIFOXYC1_FULL_39_7</name>
    <dbReference type="NCBI Taxonomy" id="1802643"/>
    <lineage>
        <taxon>Bacteria</taxon>
        <taxon>Katanobacteria</taxon>
    </lineage>
</organism>
<protein>
    <submittedName>
        <fullName evidence="1">Uncharacterized protein</fullName>
    </submittedName>
</protein>
<gene>
    <name evidence="1" type="ORF">A2415_04910</name>
</gene>
<accession>A0A1F4WKS2</accession>
<dbReference type="EMBL" id="MEWA01000014">
    <property type="protein sequence ID" value="OGC69966.1"/>
    <property type="molecule type" value="Genomic_DNA"/>
</dbReference>
<evidence type="ECO:0000313" key="2">
    <source>
        <dbReference type="Proteomes" id="UP000179113"/>
    </source>
</evidence>
<sequence>MNTKKLYVWATILLVAAMVALAYGISAVRGKSPDVVEFDTIEEAQSWLEERGLEVANPTATTPNFLQETAGVTAIGCSHTTIVPDSNLAGPLGVNTQVVQINKAFCEDRTSPLFNTELLDIGSRWPGDPAKPTQLHRVWGLVAVRNSATMELVTAYAFDVTGDPSLTTAVQTQINWLGPTDGKQYRFDAEVNARALPENVGPATHFESWFVTTGMKQVFLPLIVTSDAEICPFKLHVKSSYFGDTDETYCFTPTGISHAELHFTWGEPVASWWEDTNGNKLTGFPGTDVIYRLDSPHSYRDYPETENLMIGNEWYPTGPAPWLATHHELSGQFVLGDVAYRVTVPMIWDP</sequence>